<proteinExistence type="predicted"/>
<sequence length="460" mass="52545">MATIKDLKVATARFADILKPLKAVIHGPPVSGKTEITKNICRRYGALYISVKTMIEETLEELRNNIASAKESAKEKADKEREEPGENIDEEEDEEEGDIGDDRDIQQCEEQIRDISSLITESPNNKLPDDYVVRLMRVFLSKDRCQSHGYVLDGYPKTLQQAKELFGQIIEAPKKTTGDDSKTVETAEEVPGEGGDTIRVGDTVGNASVDITPNFVISLQAEDEFLCERVMKMPEIDVQGTHLDEPNMIRRLVEFRKNNTPDNTVLNFFDEADIHPIIIDLMDANNGDIDCVLKFLYNIFGAPIPGLGLSEEEDEKLRRLEMEQRKLRQQEYLIEKQLAEEAAQKEYEDKMEEWTATLEKLQREEEKIISAETEPLRSYLMKFIFPTLTQGLSLVAKIRPDDPVDYLAEYLFRANPEGRMFDPSYTRQGEELLRHFESMGEHCFSRDSRGSDAMKKKTSE</sequence>
<dbReference type="OrthoDB" id="10262413at2759"/>
<keyword evidence="3" id="KW-0418">Kinase</keyword>
<dbReference type="Proteomes" id="UP000625711">
    <property type="component" value="Unassembled WGS sequence"/>
</dbReference>
<organism evidence="6 7">
    <name type="scientific">Rhynchophorus ferrugineus</name>
    <name type="common">Red palm weevil</name>
    <name type="synonym">Curculio ferrugineus</name>
    <dbReference type="NCBI Taxonomy" id="354439"/>
    <lineage>
        <taxon>Eukaryota</taxon>
        <taxon>Metazoa</taxon>
        <taxon>Ecdysozoa</taxon>
        <taxon>Arthropoda</taxon>
        <taxon>Hexapoda</taxon>
        <taxon>Insecta</taxon>
        <taxon>Pterygota</taxon>
        <taxon>Neoptera</taxon>
        <taxon>Endopterygota</taxon>
        <taxon>Coleoptera</taxon>
        <taxon>Polyphaga</taxon>
        <taxon>Cucujiformia</taxon>
        <taxon>Curculionidae</taxon>
        <taxon>Dryophthorinae</taxon>
        <taxon>Rhynchophorus</taxon>
    </lineage>
</organism>
<name>A0A834IJI2_RHYFE</name>
<dbReference type="SUPFAM" id="SSF52540">
    <property type="entry name" value="P-loop containing nucleoside triphosphate hydrolases"/>
    <property type="match status" value="1"/>
</dbReference>
<accession>A0A834IJI2</accession>
<evidence type="ECO:0000313" key="7">
    <source>
        <dbReference type="Proteomes" id="UP000625711"/>
    </source>
</evidence>
<dbReference type="GO" id="GO:0006139">
    <property type="term" value="P:nucleobase-containing compound metabolic process"/>
    <property type="evidence" value="ECO:0007669"/>
    <property type="project" value="InterPro"/>
</dbReference>
<dbReference type="InterPro" id="IPR007858">
    <property type="entry name" value="Dpy-30_motif"/>
</dbReference>
<protein>
    <recommendedName>
        <fullName evidence="8">Adenylate kinase 7</fullName>
    </recommendedName>
</protein>
<feature type="region of interest" description="Disordered" evidence="5">
    <location>
        <begin position="176"/>
        <end position="196"/>
    </location>
</feature>
<dbReference type="AlphaFoldDB" id="A0A834IJI2"/>
<feature type="compositionally biased region" description="Acidic residues" evidence="5">
    <location>
        <begin position="85"/>
        <end position="99"/>
    </location>
</feature>
<dbReference type="GO" id="GO:0005524">
    <property type="term" value="F:ATP binding"/>
    <property type="evidence" value="ECO:0007669"/>
    <property type="project" value="InterPro"/>
</dbReference>
<dbReference type="GO" id="GO:0019205">
    <property type="term" value="F:nucleobase-containing compound kinase activity"/>
    <property type="evidence" value="ECO:0007669"/>
    <property type="project" value="InterPro"/>
</dbReference>
<dbReference type="CDD" id="cd22967">
    <property type="entry name" value="DD_AK7"/>
    <property type="match status" value="1"/>
</dbReference>
<dbReference type="Gene3D" id="3.40.50.300">
    <property type="entry name" value="P-loop containing nucleotide triphosphate hydrolases"/>
    <property type="match status" value="1"/>
</dbReference>
<gene>
    <name evidence="6" type="ORF">GWI33_007688</name>
</gene>
<feature type="compositionally biased region" description="Basic and acidic residues" evidence="5">
    <location>
        <begin position="176"/>
        <end position="185"/>
    </location>
</feature>
<feature type="coiled-coil region" evidence="4">
    <location>
        <begin position="310"/>
        <end position="371"/>
    </location>
</feature>
<evidence type="ECO:0000256" key="3">
    <source>
        <dbReference type="ARBA" id="ARBA00022777"/>
    </source>
</evidence>
<dbReference type="PANTHER" id="PTHR23359">
    <property type="entry name" value="NUCLEOTIDE KINASE"/>
    <property type="match status" value="1"/>
</dbReference>
<feature type="region of interest" description="Disordered" evidence="5">
    <location>
        <begin position="69"/>
        <end position="102"/>
    </location>
</feature>
<evidence type="ECO:0000256" key="2">
    <source>
        <dbReference type="ARBA" id="ARBA00022741"/>
    </source>
</evidence>
<keyword evidence="2" id="KW-0547">Nucleotide-binding</keyword>
<dbReference type="InterPro" id="IPR000850">
    <property type="entry name" value="Adenylat/UMP-CMP_kin"/>
</dbReference>
<evidence type="ECO:0000256" key="5">
    <source>
        <dbReference type="SAM" id="MobiDB-lite"/>
    </source>
</evidence>
<dbReference type="InterPro" id="IPR047499">
    <property type="entry name" value="DD_AK7"/>
</dbReference>
<evidence type="ECO:0000256" key="1">
    <source>
        <dbReference type="ARBA" id="ARBA00022679"/>
    </source>
</evidence>
<dbReference type="Gene3D" id="1.20.890.10">
    <property type="entry name" value="cAMP-dependent protein kinase regulatory subunit, dimerization-anchoring domain"/>
    <property type="match status" value="1"/>
</dbReference>
<reference evidence="6" key="1">
    <citation type="submission" date="2020-08" db="EMBL/GenBank/DDBJ databases">
        <title>Genome sequencing and assembly of the red palm weevil Rhynchophorus ferrugineus.</title>
        <authorList>
            <person name="Dias G.B."/>
            <person name="Bergman C.M."/>
            <person name="Manee M."/>
        </authorList>
    </citation>
    <scope>NUCLEOTIDE SEQUENCE</scope>
    <source>
        <strain evidence="6">AA-2017</strain>
        <tissue evidence="6">Whole larva</tissue>
    </source>
</reference>
<keyword evidence="7" id="KW-1185">Reference proteome</keyword>
<evidence type="ECO:0000313" key="6">
    <source>
        <dbReference type="EMBL" id="KAF7279053.1"/>
    </source>
</evidence>
<keyword evidence="1" id="KW-0808">Transferase</keyword>
<dbReference type="Pfam" id="PF05186">
    <property type="entry name" value="Dpy-30"/>
    <property type="match status" value="1"/>
</dbReference>
<feature type="compositionally biased region" description="Basic and acidic residues" evidence="5">
    <location>
        <begin position="71"/>
        <end position="84"/>
    </location>
</feature>
<dbReference type="InterPro" id="IPR027417">
    <property type="entry name" value="P-loop_NTPase"/>
</dbReference>
<evidence type="ECO:0000256" key="4">
    <source>
        <dbReference type="SAM" id="Coils"/>
    </source>
</evidence>
<comment type="caution">
    <text evidence="6">The sequence shown here is derived from an EMBL/GenBank/DDBJ whole genome shotgun (WGS) entry which is preliminary data.</text>
</comment>
<evidence type="ECO:0008006" key="8">
    <source>
        <dbReference type="Google" id="ProtNLM"/>
    </source>
</evidence>
<dbReference type="EMBL" id="JAACXV010000377">
    <property type="protein sequence ID" value="KAF7279053.1"/>
    <property type="molecule type" value="Genomic_DNA"/>
</dbReference>
<keyword evidence="4" id="KW-0175">Coiled coil</keyword>